<evidence type="ECO:0000313" key="5">
    <source>
        <dbReference type="EMBL" id="GIE45854.1"/>
    </source>
</evidence>
<accession>A0A7W7HL73</accession>
<reference evidence="5 8" key="2">
    <citation type="submission" date="2021-01" db="EMBL/GenBank/DDBJ databases">
        <title>Whole genome shotgun sequence of Actinoplanes lobatus NBRC 12513.</title>
        <authorList>
            <person name="Komaki H."/>
            <person name="Tamura T."/>
        </authorList>
    </citation>
    <scope>NUCLEOTIDE SEQUENCE [LARGE SCALE GENOMIC DNA]</scope>
    <source>
        <strain evidence="5 8">NBRC 12513</strain>
    </source>
</reference>
<dbReference type="PROSITE" id="PS51318">
    <property type="entry name" value="TAT"/>
    <property type="match status" value="1"/>
</dbReference>
<reference evidence="6 7" key="1">
    <citation type="submission" date="2020-08" db="EMBL/GenBank/DDBJ databases">
        <title>Sequencing the genomes of 1000 actinobacteria strains.</title>
        <authorList>
            <person name="Klenk H.-P."/>
        </authorList>
    </citation>
    <scope>NUCLEOTIDE SEQUENCE [LARGE SCALE GENOMIC DNA]</scope>
    <source>
        <strain evidence="6 7">DSM 43150</strain>
    </source>
</reference>
<dbReference type="InterPro" id="IPR029058">
    <property type="entry name" value="AB_hydrolase_fold"/>
</dbReference>
<evidence type="ECO:0000259" key="4">
    <source>
        <dbReference type="Pfam" id="PF00135"/>
    </source>
</evidence>
<dbReference type="InterPro" id="IPR006311">
    <property type="entry name" value="TAT_signal"/>
</dbReference>
<dbReference type="InterPro" id="IPR050309">
    <property type="entry name" value="Type-B_Carboxylest/Lipase"/>
</dbReference>
<dbReference type="PANTHER" id="PTHR11559">
    <property type="entry name" value="CARBOXYLESTERASE"/>
    <property type="match status" value="1"/>
</dbReference>
<sequence>MDRSVTRRALIGGSLSVAASPLIAAPAHADGGRWKDEAATRYGRVRGRRQDGIVKFLGVPYATPPLGKLRFRAPQPLKPWHGVRDAVDFPNPAYQVAGAEMGPGGNGRMPAPSEDCLYLNIWTPAADGKRRPVMFYNHGGGYMIGSGSATGQDGTRLAMLHDVVVVESNHRLGLLGYLFLGDLARGDYAANQGMLDILAALRWTAENIENFGGDPDNIMVWGESGGGAKTAAVYTMPKAARLFHKASIESAAPLRFPTRAGATARAERTLHLLGLTRTDIRTLHDIPAARLLEIQVSEAANGVAPWGEPDPVLPGFGAFVDGTIIPRHPFADGAAPFSAGKPLMVGTTRDEMVFFGLFGPKDIFSIDDAGLRSRLSATYQGADLDRIIATFRRSRPNATPAQLYFAITTSPIWRDAIKIAEAKEAQRWAPVYMYQLAYPDPTLVPGTDFPLGSPHASDIPLKFDTLSRDSLPGQLATARHMSALWAGFARDGRPNAPGVPRWPTYTRRDRATMWIDATCRIVNDPDQSERLYWESRA</sequence>
<keyword evidence="8" id="KW-1185">Reference proteome</keyword>
<dbReference type="SUPFAM" id="SSF53474">
    <property type="entry name" value="alpha/beta-Hydrolases"/>
    <property type="match status" value="1"/>
</dbReference>
<dbReference type="Pfam" id="PF00135">
    <property type="entry name" value="COesterase"/>
    <property type="match status" value="1"/>
</dbReference>
<dbReference type="Proteomes" id="UP000631312">
    <property type="component" value="Unassembled WGS sequence"/>
</dbReference>
<evidence type="ECO:0000313" key="7">
    <source>
        <dbReference type="Proteomes" id="UP000590511"/>
    </source>
</evidence>
<dbReference type="PROSITE" id="PS00122">
    <property type="entry name" value="CARBOXYLESTERASE_B_1"/>
    <property type="match status" value="1"/>
</dbReference>
<dbReference type="Gene3D" id="3.40.50.1820">
    <property type="entry name" value="alpha/beta hydrolase"/>
    <property type="match status" value="1"/>
</dbReference>
<comment type="caution">
    <text evidence="6">The sequence shown here is derived from an EMBL/GenBank/DDBJ whole genome shotgun (WGS) entry which is preliminary data.</text>
</comment>
<dbReference type="EMBL" id="JACHNC010000001">
    <property type="protein sequence ID" value="MBB4752578.1"/>
    <property type="molecule type" value="Genomic_DNA"/>
</dbReference>
<keyword evidence="2 3" id="KW-0378">Hydrolase</keyword>
<dbReference type="EC" id="3.1.1.-" evidence="3"/>
<dbReference type="EMBL" id="BOMP01000177">
    <property type="protein sequence ID" value="GIE45854.1"/>
    <property type="molecule type" value="Genomic_DNA"/>
</dbReference>
<feature type="signal peptide" evidence="3">
    <location>
        <begin position="1"/>
        <end position="29"/>
    </location>
</feature>
<gene>
    <name evidence="5" type="primary">estA1</name>
    <name evidence="5" type="ORF">Alo02nite_87520</name>
    <name evidence="6" type="ORF">BJ964_006739</name>
</gene>
<evidence type="ECO:0000313" key="6">
    <source>
        <dbReference type="EMBL" id="MBB4752578.1"/>
    </source>
</evidence>
<comment type="similarity">
    <text evidence="1 3">Belongs to the type-B carboxylesterase/lipase family.</text>
</comment>
<feature type="chain" id="PRO_5031591576" description="Carboxylic ester hydrolase" evidence="3">
    <location>
        <begin position="30"/>
        <end position="537"/>
    </location>
</feature>
<evidence type="ECO:0000256" key="2">
    <source>
        <dbReference type="ARBA" id="ARBA00022801"/>
    </source>
</evidence>
<name>A0A7W7HL73_9ACTN</name>
<evidence type="ECO:0000256" key="1">
    <source>
        <dbReference type="ARBA" id="ARBA00005964"/>
    </source>
</evidence>
<organism evidence="6 7">
    <name type="scientific">Actinoplanes lobatus</name>
    <dbReference type="NCBI Taxonomy" id="113568"/>
    <lineage>
        <taxon>Bacteria</taxon>
        <taxon>Bacillati</taxon>
        <taxon>Actinomycetota</taxon>
        <taxon>Actinomycetes</taxon>
        <taxon>Micromonosporales</taxon>
        <taxon>Micromonosporaceae</taxon>
        <taxon>Actinoplanes</taxon>
    </lineage>
</organism>
<dbReference type="InterPro" id="IPR019826">
    <property type="entry name" value="Carboxylesterase_B_AS"/>
</dbReference>
<dbReference type="Proteomes" id="UP000590511">
    <property type="component" value="Unassembled WGS sequence"/>
</dbReference>
<keyword evidence="3" id="KW-0732">Signal</keyword>
<dbReference type="GO" id="GO:0016787">
    <property type="term" value="F:hydrolase activity"/>
    <property type="evidence" value="ECO:0007669"/>
    <property type="project" value="UniProtKB-KW"/>
</dbReference>
<protein>
    <recommendedName>
        <fullName evidence="3">Carboxylic ester hydrolase</fullName>
        <ecNumber evidence="3">3.1.1.-</ecNumber>
    </recommendedName>
</protein>
<proteinExistence type="inferred from homology"/>
<evidence type="ECO:0000256" key="3">
    <source>
        <dbReference type="RuleBase" id="RU361235"/>
    </source>
</evidence>
<dbReference type="RefSeq" id="WP_188124399.1">
    <property type="nucleotide sequence ID" value="NZ_BOMP01000177.1"/>
</dbReference>
<dbReference type="InterPro" id="IPR019819">
    <property type="entry name" value="Carboxylesterase_B_CS"/>
</dbReference>
<feature type="domain" description="Carboxylesterase type B" evidence="4">
    <location>
        <begin position="38"/>
        <end position="520"/>
    </location>
</feature>
<evidence type="ECO:0000313" key="8">
    <source>
        <dbReference type="Proteomes" id="UP000631312"/>
    </source>
</evidence>
<dbReference type="AlphaFoldDB" id="A0A7W7HL73"/>
<dbReference type="PROSITE" id="PS00941">
    <property type="entry name" value="CARBOXYLESTERASE_B_2"/>
    <property type="match status" value="1"/>
</dbReference>
<dbReference type="InterPro" id="IPR002018">
    <property type="entry name" value="CarbesteraseB"/>
</dbReference>